<keyword evidence="3" id="KW-1185">Reference proteome</keyword>
<sequence length="101" mass="11337">SLKPKETFLDKYEMNSIKTNKGNNAKGQPEGTNNEKNFNPCLWNPKNVAPKTTVKLNENVKIKCDVDAKLYGTIPIKLFTNININNAYINGKYNCPFVGLS</sequence>
<dbReference type="VEuPathDB" id="FungiDB:ASPBRDRAFT_139971"/>
<feature type="non-terminal residue" evidence="2">
    <location>
        <position position="1"/>
    </location>
</feature>
<protein>
    <submittedName>
        <fullName evidence="2">Uncharacterized protein</fullName>
    </submittedName>
</protein>
<evidence type="ECO:0000256" key="1">
    <source>
        <dbReference type="SAM" id="MobiDB-lite"/>
    </source>
</evidence>
<evidence type="ECO:0000313" key="3">
    <source>
        <dbReference type="Proteomes" id="UP000184499"/>
    </source>
</evidence>
<dbReference type="Proteomes" id="UP000184499">
    <property type="component" value="Unassembled WGS sequence"/>
</dbReference>
<name>A0A1L9U189_ASPBC</name>
<proteinExistence type="predicted"/>
<evidence type="ECO:0000313" key="2">
    <source>
        <dbReference type="EMBL" id="OJJ65431.1"/>
    </source>
</evidence>
<dbReference type="EMBL" id="KV878762">
    <property type="protein sequence ID" value="OJJ65431.1"/>
    <property type="molecule type" value="Genomic_DNA"/>
</dbReference>
<organism evidence="2 3">
    <name type="scientific">Aspergillus brasiliensis (strain CBS 101740 / IMI 381727 / IBT 21946)</name>
    <dbReference type="NCBI Taxonomy" id="767769"/>
    <lineage>
        <taxon>Eukaryota</taxon>
        <taxon>Fungi</taxon>
        <taxon>Dikarya</taxon>
        <taxon>Ascomycota</taxon>
        <taxon>Pezizomycotina</taxon>
        <taxon>Eurotiomycetes</taxon>
        <taxon>Eurotiomycetidae</taxon>
        <taxon>Eurotiales</taxon>
        <taxon>Aspergillaceae</taxon>
        <taxon>Aspergillus</taxon>
        <taxon>Aspergillus subgen. Circumdati</taxon>
    </lineage>
</organism>
<dbReference type="RefSeq" id="XP_067472682.1">
    <property type="nucleotide sequence ID" value="XM_067619155.1"/>
</dbReference>
<dbReference type="AlphaFoldDB" id="A0A1L9U189"/>
<dbReference type="GeneID" id="93571643"/>
<feature type="region of interest" description="Disordered" evidence="1">
    <location>
        <begin position="16"/>
        <end position="39"/>
    </location>
</feature>
<gene>
    <name evidence="2" type="ORF">ASPBRDRAFT_139971</name>
</gene>
<reference evidence="3" key="1">
    <citation type="journal article" date="2017" name="Genome Biol.">
        <title>Comparative genomics reveals high biological diversity and specific adaptations in the industrially and medically important fungal genus Aspergillus.</title>
        <authorList>
            <person name="de Vries R.P."/>
            <person name="Riley R."/>
            <person name="Wiebenga A."/>
            <person name="Aguilar-Osorio G."/>
            <person name="Amillis S."/>
            <person name="Uchima C.A."/>
            <person name="Anderluh G."/>
            <person name="Asadollahi M."/>
            <person name="Askin M."/>
            <person name="Barry K."/>
            <person name="Battaglia E."/>
            <person name="Bayram O."/>
            <person name="Benocci T."/>
            <person name="Braus-Stromeyer S.A."/>
            <person name="Caldana C."/>
            <person name="Canovas D."/>
            <person name="Cerqueira G.C."/>
            <person name="Chen F."/>
            <person name="Chen W."/>
            <person name="Choi C."/>
            <person name="Clum A."/>
            <person name="Dos Santos R.A."/>
            <person name="Damasio A.R."/>
            <person name="Diallinas G."/>
            <person name="Emri T."/>
            <person name="Fekete E."/>
            <person name="Flipphi M."/>
            <person name="Freyberg S."/>
            <person name="Gallo A."/>
            <person name="Gournas C."/>
            <person name="Habgood R."/>
            <person name="Hainaut M."/>
            <person name="Harispe M.L."/>
            <person name="Henrissat B."/>
            <person name="Hilden K.S."/>
            <person name="Hope R."/>
            <person name="Hossain A."/>
            <person name="Karabika E."/>
            <person name="Karaffa L."/>
            <person name="Karanyi Z."/>
            <person name="Krasevec N."/>
            <person name="Kuo A."/>
            <person name="Kusch H."/>
            <person name="LaButti K."/>
            <person name="Lagendijk E.L."/>
            <person name="Lapidus A."/>
            <person name="Levasseur A."/>
            <person name="Lindquist E."/>
            <person name="Lipzen A."/>
            <person name="Logrieco A.F."/>
            <person name="MacCabe A."/>
            <person name="Maekelae M.R."/>
            <person name="Malavazi I."/>
            <person name="Melin P."/>
            <person name="Meyer V."/>
            <person name="Mielnichuk N."/>
            <person name="Miskei M."/>
            <person name="Molnar A.P."/>
            <person name="Mule G."/>
            <person name="Ngan C.Y."/>
            <person name="Orejas M."/>
            <person name="Orosz E."/>
            <person name="Ouedraogo J.P."/>
            <person name="Overkamp K.M."/>
            <person name="Park H.-S."/>
            <person name="Perrone G."/>
            <person name="Piumi F."/>
            <person name="Punt P.J."/>
            <person name="Ram A.F."/>
            <person name="Ramon A."/>
            <person name="Rauscher S."/>
            <person name="Record E."/>
            <person name="Riano-Pachon D.M."/>
            <person name="Robert V."/>
            <person name="Roehrig J."/>
            <person name="Ruller R."/>
            <person name="Salamov A."/>
            <person name="Salih N.S."/>
            <person name="Samson R.A."/>
            <person name="Sandor E."/>
            <person name="Sanguinetti M."/>
            <person name="Schuetze T."/>
            <person name="Sepcic K."/>
            <person name="Shelest E."/>
            <person name="Sherlock G."/>
            <person name="Sophianopoulou V."/>
            <person name="Squina F.M."/>
            <person name="Sun H."/>
            <person name="Susca A."/>
            <person name="Todd R.B."/>
            <person name="Tsang A."/>
            <person name="Unkles S.E."/>
            <person name="van de Wiele N."/>
            <person name="van Rossen-Uffink D."/>
            <person name="Oliveira J.V."/>
            <person name="Vesth T.C."/>
            <person name="Visser J."/>
            <person name="Yu J.-H."/>
            <person name="Zhou M."/>
            <person name="Andersen M.R."/>
            <person name="Archer D.B."/>
            <person name="Baker S.E."/>
            <person name="Benoit I."/>
            <person name="Brakhage A.A."/>
            <person name="Braus G.H."/>
            <person name="Fischer R."/>
            <person name="Frisvad J.C."/>
            <person name="Goldman G.H."/>
            <person name="Houbraken J."/>
            <person name="Oakley B."/>
            <person name="Pocsi I."/>
            <person name="Scazzocchio C."/>
            <person name="Seiboth B."/>
            <person name="vanKuyk P.A."/>
            <person name="Wortman J."/>
            <person name="Dyer P.S."/>
            <person name="Grigoriev I.V."/>
        </authorList>
    </citation>
    <scope>NUCLEOTIDE SEQUENCE [LARGE SCALE GENOMIC DNA]</scope>
    <source>
        <strain evidence="3">CBS 101740 / IMI 381727 / IBT 21946</strain>
    </source>
</reference>
<dbReference type="OrthoDB" id="10379196at2759"/>
<feature type="compositionally biased region" description="Polar residues" evidence="1">
    <location>
        <begin position="16"/>
        <end position="37"/>
    </location>
</feature>
<accession>A0A1L9U189</accession>